<gene>
    <name evidence="1" type="ORF">L596_016795</name>
</gene>
<accession>A0A4U5NK51</accession>
<dbReference type="EMBL" id="AZBU02000004">
    <property type="protein sequence ID" value="TKR83162.1"/>
    <property type="molecule type" value="Genomic_DNA"/>
</dbReference>
<name>A0A4U5NK51_STECR</name>
<organism evidence="1 2">
    <name type="scientific">Steinernema carpocapsae</name>
    <name type="common">Entomopathogenic nematode</name>
    <dbReference type="NCBI Taxonomy" id="34508"/>
    <lineage>
        <taxon>Eukaryota</taxon>
        <taxon>Metazoa</taxon>
        <taxon>Ecdysozoa</taxon>
        <taxon>Nematoda</taxon>
        <taxon>Chromadorea</taxon>
        <taxon>Rhabditida</taxon>
        <taxon>Tylenchina</taxon>
        <taxon>Panagrolaimomorpha</taxon>
        <taxon>Strongyloidoidea</taxon>
        <taxon>Steinernematidae</taxon>
        <taxon>Steinernema</taxon>
    </lineage>
</organism>
<comment type="caution">
    <text evidence="1">The sequence shown here is derived from an EMBL/GenBank/DDBJ whole genome shotgun (WGS) entry which is preliminary data.</text>
</comment>
<protein>
    <submittedName>
        <fullName evidence="1">Uncharacterized protein</fullName>
    </submittedName>
</protein>
<reference evidence="1 2" key="2">
    <citation type="journal article" date="2019" name="G3 (Bethesda)">
        <title>Hybrid Assembly of the Genome of the Entomopathogenic Nematode Steinernema carpocapsae Identifies the X-Chromosome.</title>
        <authorList>
            <person name="Serra L."/>
            <person name="Macchietto M."/>
            <person name="Macias-Munoz A."/>
            <person name="McGill C.J."/>
            <person name="Rodriguez I.M."/>
            <person name="Rodriguez B."/>
            <person name="Murad R."/>
            <person name="Mortazavi A."/>
        </authorList>
    </citation>
    <scope>NUCLEOTIDE SEQUENCE [LARGE SCALE GENOMIC DNA]</scope>
    <source>
        <strain evidence="1 2">ALL</strain>
    </source>
</reference>
<keyword evidence="2" id="KW-1185">Reference proteome</keyword>
<proteinExistence type="predicted"/>
<dbReference type="AlphaFoldDB" id="A0A4U5NK51"/>
<evidence type="ECO:0000313" key="1">
    <source>
        <dbReference type="EMBL" id="TKR83162.1"/>
    </source>
</evidence>
<evidence type="ECO:0000313" key="2">
    <source>
        <dbReference type="Proteomes" id="UP000298663"/>
    </source>
</evidence>
<reference evidence="1 2" key="1">
    <citation type="journal article" date="2015" name="Genome Biol.">
        <title>Comparative genomics of Steinernema reveals deeply conserved gene regulatory networks.</title>
        <authorList>
            <person name="Dillman A.R."/>
            <person name="Macchietto M."/>
            <person name="Porter C.F."/>
            <person name="Rogers A."/>
            <person name="Williams B."/>
            <person name="Antoshechkin I."/>
            <person name="Lee M.M."/>
            <person name="Goodwin Z."/>
            <person name="Lu X."/>
            <person name="Lewis E.E."/>
            <person name="Goodrich-Blair H."/>
            <person name="Stock S.P."/>
            <person name="Adams B.J."/>
            <person name="Sternberg P.W."/>
            <person name="Mortazavi A."/>
        </authorList>
    </citation>
    <scope>NUCLEOTIDE SEQUENCE [LARGE SCALE GENOMIC DNA]</scope>
    <source>
        <strain evidence="1 2">ALL</strain>
    </source>
</reference>
<dbReference type="Proteomes" id="UP000298663">
    <property type="component" value="Unassembled WGS sequence"/>
</dbReference>
<sequence>MKLYLFKSILRSSSTVWAERFRFICERVIRFMDVNIENSLNFVGIIHGTSWNWLKRLTAEWTSNPFKTTVTVLFQARPQQRSF</sequence>